<protein>
    <submittedName>
        <fullName evidence="1">Uncharacterized protein</fullName>
    </submittedName>
</protein>
<comment type="caution">
    <text evidence="1">The sequence shown here is derived from an EMBL/GenBank/DDBJ whole genome shotgun (WGS) entry which is preliminary data.</text>
</comment>
<dbReference type="Proteomes" id="UP001519887">
    <property type="component" value="Unassembled WGS sequence"/>
</dbReference>
<reference evidence="1 2" key="1">
    <citation type="submission" date="2021-07" db="EMBL/GenBank/DDBJ databases">
        <title>Paenibacillus radiodurans sp. nov., isolated from the southeastern edge of Tengger Desert.</title>
        <authorList>
            <person name="Zhang G."/>
        </authorList>
    </citation>
    <scope>NUCLEOTIDE SEQUENCE [LARGE SCALE GENOMIC DNA]</scope>
    <source>
        <strain evidence="1 2">CCM 7311</strain>
    </source>
</reference>
<feature type="non-terminal residue" evidence="1">
    <location>
        <position position="1"/>
    </location>
</feature>
<feature type="non-terminal residue" evidence="1">
    <location>
        <position position="135"/>
    </location>
</feature>
<evidence type="ECO:0000313" key="1">
    <source>
        <dbReference type="EMBL" id="MBW7461993.1"/>
    </source>
</evidence>
<keyword evidence="2" id="KW-1185">Reference proteome</keyword>
<dbReference type="EMBL" id="JAHZIK010003475">
    <property type="protein sequence ID" value="MBW7461993.1"/>
    <property type="molecule type" value="Genomic_DNA"/>
</dbReference>
<name>A0ABS7CM60_9BACL</name>
<proteinExistence type="predicted"/>
<organism evidence="1 2">
    <name type="scientific">Paenibacillus sepulcri</name>
    <dbReference type="NCBI Taxonomy" id="359917"/>
    <lineage>
        <taxon>Bacteria</taxon>
        <taxon>Bacillati</taxon>
        <taxon>Bacillota</taxon>
        <taxon>Bacilli</taxon>
        <taxon>Bacillales</taxon>
        <taxon>Paenibacillaceae</taxon>
        <taxon>Paenibacillus</taxon>
    </lineage>
</organism>
<gene>
    <name evidence="1" type="ORF">K0U00_48880</name>
</gene>
<sequence length="135" mass="15392">SVDRGIPAVIWNMDRNEMGFAHGYDDRSQEIRYKGYSGETRVYRYDQLGRQTDERPVFVFGLRRRVSPPSSEDTVLRAIVDHARGKEPPLKGYVFGLDGYRVWLEGARRSTLDLSGHAYQVAILAEARQQAAAFL</sequence>
<evidence type="ECO:0000313" key="2">
    <source>
        <dbReference type="Proteomes" id="UP001519887"/>
    </source>
</evidence>
<accession>A0ABS7CM60</accession>